<feature type="domain" description="Glyoxalase-like" evidence="1">
    <location>
        <begin position="11"/>
        <end position="117"/>
    </location>
</feature>
<evidence type="ECO:0000313" key="3">
    <source>
        <dbReference type="EMBL" id="MBU3065569.1"/>
    </source>
</evidence>
<sequence>MNATSLTVMALTIDCADPAALAEFWGKVLDRPVSPGATLENAQLTATDPERGPRLFFQRVPEPKTVKNRLHLDMVTEHYETEIERLTGLGAKSLDKVEVPGARWTTFADPEGNEFDLLTFQGSE</sequence>
<dbReference type="CDD" id="cd06587">
    <property type="entry name" value="VOC"/>
    <property type="match status" value="1"/>
</dbReference>
<evidence type="ECO:0000313" key="4">
    <source>
        <dbReference type="Proteomes" id="UP000733379"/>
    </source>
</evidence>
<proteinExistence type="predicted"/>
<dbReference type="EMBL" id="JAHKNI010000011">
    <property type="protein sequence ID" value="MBU3065569.1"/>
    <property type="molecule type" value="Genomic_DNA"/>
</dbReference>
<dbReference type="Pfam" id="PF18029">
    <property type="entry name" value="Glyoxalase_6"/>
    <property type="match status" value="1"/>
</dbReference>
<keyword evidence="4" id="KW-1185">Reference proteome</keyword>
<dbReference type="PANTHER" id="PTHR35908">
    <property type="entry name" value="HYPOTHETICAL FUSION PROTEIN"/>
    <property type="match status" value="1"/>
</dbReference>
<organism evidence="3 4">
    <name type="scientific">Nocardia albiluteola</name>
    <dbReference type="NCBI Taxonomy" id="2842303"/>
    <lineage>
        <taxon>Bacteria</taxon>
        <taxon>Bacillati</taxon>
        <taxon>Actinomycetota</taxon>
        <taxon>Actinomycetes</taxon>
        <taxon>Mycobacteriales</taxon>
        <taxon>Nocardiaceae</taxon>
        <taxon>Nocardia</taxon>
    </lineage>
</organism>
<dbReference type="RefSeq" id="WP_215917513.1">
    <property type="nucleotide sequence ID" value="NZ_JAHKNI010000004.1"/>
</dbReference>
<accession>A0ABS6B5H9</accession>
<evidence type="ECO:0000259" key="1">
    <source>
        <dbReference type="Pfam" id="PF18029"/>
    </source>
</evidence>
<name>A0ABS6B5H9_9NOCA</name>
<dbReference type="EMBL" id="JAHKNI010000004">
    <property type="protein sequence ID" value="MBU3062597.1"/>
    <property type="molecule type" value="Genomic_DNA"/>
</dbReference>
<dbReference type="InterPro" id="IPR029068">
    <property type="entry name" value="Glyas_Bleomycin-R_OHBP_Dase"/>
</dbReference>
<gene>
    <name evidence="2" type="ORF">KO481_13825</name>
    <name evidence="3" type="ORF">KO481_29085</name>
</gene>
<dbReference type="Proteomes" id="UP000733379">
    <property type="component" value="Unassembled WGS sequence"/>
</dbReference>
<dbReference type="SUPFAM" id="SSF54593">
    <property type="entry name" value="Glyoxalase/Bleomycin resistance protein/Dihydroxybiphenyl dioxygenase"/>
    <property type="match status" value="1"/>
</dbReference>
<dbReference type="PANTHER" id="PTHR35908:SF1">
    <property type="entry name" value="CONSERVED PROTEIN"/>
    <property type="match status" value="1"/>
</dbReference>
<comment type="caution">
    <text evidence="3">The sequence shown here is derived from an EMBL/GenBank/DDBJ whole genome shotgun (WGS) entry which is preliminary data.</text>
</comment>
<reference evidence="3 4" key="1">
    <citation type="submission" date="2021-06" db="EMBL/GenBank/DDBJ databases">
        <title>Actinomycetes sequencing.</title>
        <authorList>
            <person name="Shan Q."/>
        </authorList>
    </citation>
    <scope>NUCLEOTIDE SEQUENCE [LARGE SCALE GENOMIC DNA]</scope>
    <source>
        <strain evidence="3 4">NEAU-G5</strain>
    </source>
</reference>
<protein>
    <submittedName>
        <fullName evidence="3">Glyoxalase/bleomycin resistance/dioxygenase family protein</fullName>
    </submittedName>
</protein>
<evidence type="ECO:0000313" key="2">
    <source>
        <dbReference type="EMBL" id="MBU3062597.1"/>
    </source>
</evidence>
<dbReference type="Gene3D" id="3.10.180.10">
    <property type="entry name" value="2,3-Dihydroxybiphenyl 1,2-Dioxygenase, domain 1"/>
    <property type="match status" value="1"/>
</dbReference>
<dbReference type="InterPro" id="IPR041581">
    <property type="entry name" value="Glyoxalase_6"/>
</dbReference>